<evidence type="ECO:0000313" key="2">
    <source>
        <dbReference type="Proteomes" id="UP001446205"/>
    </source>
</evidence>
<dbReference type="InterPro" id="IPR029455">
    <property type="entry name" value="GHL15"/>
</dbReference>
<name>A0ABU9D7E5_9PROT</name>
<sequence>MNIGDKHYDDPNYQKALSRLDVAILGFYPGWKTNYSYGGDKGIRAAVKAIKDRNPDILLGQYTILGDATTANDPKYSADKDKAQKLDAENWWLRKADGSKVRWTKEYDTYDVNVGTFTRKDDQGRYWPQWLAQRDYNKYFKPVPQFDIWYFDNVFEKSRIPSADWNEDGADDRNVDPRYSSMYRKAHLAEWREAHKLAPRLMLMANVDHDLSAPEYRGKLQGAFLEGMMGKSWSIERQHGWQAMMRIYHSVIRNTVAPRIVGFNVWGKPTDYRFFRYAFASTLMDDGYFSFTDEAKGYSSVPWFDEYDVSLGRPVEGAQTKPWKRGVYRRIFQKGMVLVNPSPHEVMVTVDPGYKRIAGKQDPDINDGRPVKTVTLPAKDGIILRRTSS</sequence>
<evidence type="ECO:0000313" key="1">
    <source>
        <dbReference type="EMBL" id="MEK8088876.1"/>
    </source>
</evidence>
<dbReference type="GO" id="GO:0016787">
    <property type="term" value="F:hydrolase activity"/>
    <property type="evidence" value="ECO:0007669"/>
    <property type="project" value="UniProtKB-KW"/>
</dbReference>
<organism evidence="1 2">
    <name type="scientific">Thermithiobacillus plumbiphilus</name>
    <dbReference type="NCBI Taxonomy" id="1729899"/>
    <lineage>
        <taxon>Bacteria</taxon>
        <taxon>Pseudomonadati</taxon>
        <taxon>Pseudomonadota</taxon>
        <taxon>Acidithiobacillia</taxon>
        <taxon>Acidithiobacillales</taxon>
        <taxon>Thermithiobacillaceae</taxon>
        <taxon>Thermithiobacillus</taxon>
    </lineage>
</organism>
<dbReference type="RefSeq" id="WP_341369941.1">
    <property type="nucleotide sequence ID" value="NZ_JBBPCO010000002.1"/>
</dbReference>
<dbReference type="Proteomes" id="UP001446205">
    <property type="component" value="Unassembled WGS sequence"/>
</dbReference>
<dbReference type="EMBL" id="JBBPCO010000002">
    <property type="protein sequence ID" value="MEK8088876.1"/>
    <property type="molecule type" value="Genomic_DNA"/>
</dbReference>
<keyword evidence="2" id="KW-1185">Reference proteome</keyword>
<accession>A0ABU9D7E5</accession>
<protein>
    <submittedName>
        <fullName evidence="1">Glycoside hydrolase</fullName>
    </submittedName>
</protein>
<proteinExistence type="predicted"/>
<gene>
    <name evidence="1" type="ORF">WOB96_03775</name>
</gene>
<reference evidence="1 2" key="1">
    <citation type="submission" date="2024-04" db="EMBL/GenBank/DDBJ databases">
        <authorList>
            <person name="Abashina T."/>
            <person name="Shaikin A."/>
        </authorList>
    </citation>
    <scope>NUCLEOTIDE SEQUENCE [LARGE SCALE GENOMIC DNA]</scope>
    <source>
        <strain evidence="1 2">AAFK</strain>
    </source>
</reference>
<keyword evidence="1" id="KW-0378">Hydrolase</keyword>
<dbReference type="Pfam" id="PF14885">
    <property type="entry name" value="GHL15"/>
    <property type="match status" value="1"/>
</dbReference>
<comment type="caution">
    <text evidence="1">The sequence shown here is derived from an EMBL/GenBank/DDBJ whole genome shotgun (WGS) entry which is preliminary data.</text>
</comment>